<evidence type="ECO:0000313" key="2">
    <source>
        <dbReference type="EMBL" id="KXS19288.1"/>
    </source>
</evidence>
<evidence type="ECO:0000313" key="3">
    <source>
        <dbReference type="Proteomes" id="UP000070544"/>
    </source>
</evidence>
<keyword evidence="3" id="KW-1185">Reference proteome</keyword>
<sequence length="241" mass="24578">MSNDSASTDFPGLHSAHPPLSPSLVPESASAIPPVSGAEVGDVPIPADDEAYVEPHQPQKGLSYASVAKGDADVDKNVQEKGGEGIPPVTEAGKVRVEVSEQGLDKTEAVEKKSEGLSLPDVLPQLHGTLSPPKNPPPLGLAAALAPSVPHITADVEMQSEPNEMEREPQEVKAATAVEVNMGGGGILKSVDETAEKTRADVTAEGALSLASGIVGVVDKVVVGIGELVEEATGRTGNAAE</sequence>
<accession>A0A139ARC2</accession>
<protein>
    <submittedName>
        <fullName evidence="2">Uncharacterized protein</fullName>
    </submittedName>
</protein>
<proteinExistence type="predicted"/>
<name>A0A139ARC2_GONPJ</name>
<reference evidence="2 3" key="1">
    <citation type="journal article" date="2015" name="Genome Biol. Evol.">
        <title>Phylogenomic analyses indicate that early fungi evolved digesting cell walls of algal ancestors of land plants.</title>
        <authorList>
            <person name="Chang Y."/>
            <person name="Wang S."/>
            <person name="Sekimoto S."/>
            <person name="Aerts A.L."/>
            <person name="Choi C."/>
            <person name="Clum A."/>
            <person name="LaButti K.M."/>
            <person name="Lindquist E.A."/>
            <person name="Yee Ngan C."/>
            <person name="Ohm R.A."/>
            <person name="Salamov A.A."/>
            <person name="Grigoriev I.V."/>
            <person name="Spatafora J.W."/>
            <person name="Berbee M.L."/>
        </authorList>
    </citation>
    <scope>NUCLEOTIDE SEQUENCE [LARGE SCALE GENOMIC DNA]</scope>
    <source>
        <strain evidence="2 3">JEL478</strain>
    </source>
</reference>
<dbReference type="EMBL" id="KQ965739">
    <property type="protein sequence ID" value="KXS19288.1"/>
    <property type="molecule type" value="Genomic_DNA"/>
</dbReference>
<feature type="region of interest" description="Disordered" evidence="1">
    <location>
        <begin position="1"/>
        <end position="45"/>
    </location>
</feature>
<gene>
    <name evidence="2" type="ORF">M427DRAFT_42066</name>
</gene>
<dbReference type="AlphaFoldDB" id="A0A139ARC2"/>
<evidence type="ECO:0000256" key="1">
    <source>
        <dbReference type="SAM" id="MobiDB-lite"/>
    </source>
</evidence>
<dbReference type="Proteomes" id="UP000070544">
    <property type="component" value="Unassembled WGS sequence"/>
</dbReference>
<organism evidence="2 3">
    <name type="scientific">Gonapodya prolifera (strain JEL478)</name>
    <name type="common">Monoblepharis prolifera</name>
    <dbReference type="NCBI Taxonomy" id="1344416"/>
    <lineage>
        <taxon>Eukaryota</taxon>
        <taxon>Fungi</taxon>
        <taxon>Fungi incertae sedis</taxon>
        <taxon>Chytridiomycota</taxon>
        <taxon>Chytridiomycota incertae sedis</taxon>
        <taxon>Monoblepharidomycetes</taxon>
        <taxon>Monoblepharidales</taxon>
        <taxon>Gonapodyaceae</taxon>
        <taxon>Gonapodya</taxon>
    </lineage>
</organism>